<evidence type="ECO:0000256" key="2">
    <source>
        <dbReference type="ARBA" id="ARBA00022475"/>
    </source>
</evidence>
<accession>A0A1U7D9W4</accession>
<dbReference type="InterPro" id="IPR018119">
    <property type="entry name" value="Strictosidine_synth_cons-reg"/>
</dbReference>
<dbReference type="KEGG" id="tpro:Ga0080559_TMP4158"/>
<feature type="transmembrane region" description="Helical" evidence="6">
    <location>
        <begin position="40"/>
        <end position="60"/>
    </location>
</feature>
<dbReference type="OrthoDB" id="9775406at2"/>
<keyword evidence="9" id="KW-1185">Reference proteome</keyword>
<dbReference type="PANTHER" id="PTHR32196">
    <property type="entry name" value="ABC TRANSPORTER PERMEASE PROTEIN YPHD-RELATED-RELATED"/>
    <property type="match status" value="1"/>
</dbReference>
<name>A0A1U7D9W4_9RHOB</name>
<dbReference type="STRING" id="1229727.Ga0080559_TMP4158"/>
<dbReference type="EMBL" id="CP014796">
    <property type="protein sequence ID" value="APX24954.1"/>
    <property type="molecule type" value="Genomic_DNA"/>
</dbReference>
<dbReference type="Proteomes" id="UP000186559">
    <property type="component" value="Chromosome"/>
</dbReference>
<reference evidence="8 9" key="1">
    <citation type="submission" date="2016-03" db="EMBL/GenBank/DDBJ databases">
        <title>Deep-sea bacteria in the southern Pacific.</title>
        <authorList>
            <person name="Tang K."/>
        </authorList>
    </citation>
    <scope>NUCLEOTIDE SEQUENCE [LARGE SCALE GENOMIC DNA]</scope>
    <source>
        <strain evidence="8 9">JLT2016</strain>
    </source>
</reference>
<protein>
    <submittedName>
        <fullName evidence="8">Monosaccharide ABC transporter membrane protein, CUT2 family</fullName>
    </submittedName>
</protein>
<feature type="transmembrane region" description="Helical" evidence="6">
    <location>
        <begin position="306"/>
        <end position="325"/>
    </location>
</feature>
<dbReference type="InterPro" id="IPR001851">
    <property type="entry name" value="ABC_transp_permease"/>
</dbReference>
<dbReference type="Pfam" id="PF02653">
    <property type="entry name" value="BPD_transp_2"/>
    <property type="match status" value="1"/>
</dbReference>
<dbReference type="GO" id="GO:0005886">
    <property type="term" value="C:plasma membrane"/>
    <property type="evidence" value="ECO:0007669"/>
    <property type="project" value="UniProtKB-SubCell"/>
</dbReference>
<evidence type="ECO:0000256" key="5">
    <source>
        <dbReference type="ARBA" id="ARBA00023136"/>
    </source>
</evidence>
<evidence type="ECO:0000256" key="3">
    <source>
        <dbReference type="ARBA" id="ARBA00022692"/>
    </source>
</evidence>
<feature type="transmembrane region" description="Helical" evidence="6">
    <location>
        <begin position="81"/>
        <end position="114"/>
    </location>
</feature>
<feature type="transmembrane region" description="Helical" evidence="6">
    <location>
        <begin position="151"/>
        <end position="175"/>
    </location>
</feature>
<evidence type="ECO:0000256" key="1">
    <source>
        <dbReference type="ARBA" id="ARBA00004651"/>
    </source>
</evidence>
<dbReference type="SUPFAM" id="SSF63829">
    <property type="entry name" value="Calcium-dependent phosphotriesterase"/>
    <property type="match status" value="1"/>
</dbReference>
<keyword evidence="5 6" id="KW-0472">Membrane</keyword>
<dbReference type="CDD" id="cd06579">
    <property type="entry name" value="TM_PBP1_transp_AraH_like"/>
    <property type="match status" value="1"/>
</dbReference>
<feature type="transmembrane region" description="Helical" evidence="6">
    <location>
        <begin position="279"/>
        <end position="299"/>
    </location>
</feature>
<feature type="transmembrane region" description="Helical" evidence="6">
    <location>
        <begin position="331"/>
        <end position="348"/>
    </location>
</feature>
<feature type="domain" description="Strictosidine synthase conserved region" evidence="7">
    <location>
        <begin position="496"/>
        <end position="582"/>
    </location>
</feature>
<feature type="transmembrane region" description="Helical" evidence="6">
    <location>
        <begin position="248"/>
        <end position="267"/>
    </location>
</feature>
<dbReference type="GO" id="GO:0022857">
    <property type="term" value="F:transmembrane transporter activity"/>
    <property type="evidence" value="ECO:0007669"/>
    <property type="project" value="InterPro"/>
</dbReference>
<sequence>MADTSTDAGLAPRRRPGLTTRLRYRLIPDHLLGEILAKPWIDTAIPAIILAITIAVFAALTPDFYSASNLGNLGRVLGEYLIIALGQAVVILAGGIDLSIGSIFALCNFVGIFLVFTAKLHVLLALPLVIAIGGLIGAFNGYLIGYLRLRAFLTTLVTLIIVRSITDILVVRYGSSLITDFDINGIDLFDWFADGSVFGLASSALVALGLAVIFHVVLSRTRFGWHVAAVGGSRRSAFNAGIKVRRTVFLTYVISGATTGAAAFFYVTRLSATGSSTGVGLEMIIITSVILGGISLGGGRGSILKAVLGTLVVVIITFSLLRLGLASGGSSVVLGAILLLAVVIDIRWNKNRHKLLNRTYASPTLLEMPPMPDIAEGSSSPYARRNRLDDVEVIGKGVLDGPEDIIIDDEGNLFAGTRKGEIYRFFGPDFKEFEVFAHTGGRPFGITVDRDGSILCCVAGAGLYRITKDREIIALSTQTQRSLTSIKDDSRVRMADDLDVAPDGRIFYTDPIGRYDASEWLSDALEGRGTGRLLCFDPADGSTKTLQKGLLFANGVCLTHDGQAMLVAETWGAKIGKYWIAGPKKGTWEPFITDLPGYPDNINRASDGTYWVALVGMRSKAFDLALEMPGFRKRMIRRVAPDNWLFPNTGTGCILKFDEQGNTIESYWDRPDGAWPQITSMCEHKGRLFLGGVINDRVGVLTLETADPDWTQYESYWGGKA</sequence>
<evidence type="ECO:0000313" key="8">
    <source>
        <dbReference type="EMBL" id="APX24954.1"/>
    </source>
</evidence>
<dbReference type="Pfam" id="PF20067">
    <property type="entry name" value="SSL_N"/>
    <property type="match status" value="1"/>
</dbReference>
<proteinExistence type="predicted"/>
<dbReference type="Gene3D" id="2.120.10.30">
    <property type="entry name" value="TolB, C-terminal domain"/>
    <property type="match status" value="1"/>
</dbReference>
<evidence type="ECO:0000259" key="7">
    <source>
        <dbReference type="Pfam" id="PF03088"/>
    </source>
</evidence>
<keyword evidence="2" id="KW-1003">Cell membrane</keyword>
<gene>
    <name evidence="8" type="ORF">Ga0080559_TMP4158</name>
</gene>
<feature type="transmembrane region" description="Helical" evidence="6">
    <location>
        <begin position="195"/>
        <end position="218"/>
    </location>
</feature>
<organism evidence="8 9">
    <name type="scientific">Salipiger profundus</name>
    <dbReference type="NCBI Taxonomy" id="1229727"/>
    <lineage>
        <taxon>Bacteria</taxon>
        <taxon>Pseudomonadati</taxon>
        <taxon>Pseudomonadota</taxon>
        <taxon>Alphaproteobacteria</taxon>
        <taxon>Rhodobacterales</taxon>
        <taxon>Roseobacteraceae</taxon>
        <taxon>Salipiger</taxon>
    </lineage>
</organism>
<keyword evidence="3 6" id="KW-0812">Transmembrane</keyword>
<dbReference type="Pfam" id="PF03088">
    <property type="entry name" value="Str_synth"/>
    <property type="match status" value="1"/>
</dbReference>
<dbReference type="AlphaFoldDB" id="A0A1U7D9W4"/>
<comment type="subcellular location">
    <subcellularLocation>
        <location evidence="1">Cell membrane</location>
        <topology evidence="1">Multi-pass membrane protein</topology>
    </subcellularLocation>
</comment>
<evidence type="ECO:0000313" key="9">
    <source>
        <dbReference type="Proteomes" id="UP000186559"/>
    </source>
</evidence>
<feature type="transmembrane region" description="Helical" evidence="6">
    <location>
        <begin position="120"/>
        <end position="144"/>
    </location>
</feature>
<dbReference type="PANTHER" id="PTHR32196:SF72">
    <property type="entry name" value="RIBOSE IMPORT PERMEASE PROTEIN RBSC"/>
    <property type="match status" value="1"/>
</dbReference>
<dbReference type="RefSeq" id="WP_076624658.1">
    <property type="nucleotide sequence ID" value="NZ_BMEW01000001.1"/>
</dbReference>
<dbReference type="InterPro" id="IPR011042">
    <property type="entry name" value="6-blade_b-propeller_TolB-like"/>
</dbReference>
<keyword evidence="4 6" id="KW-1133">Transmembrane helix</keyword>
<evidence type="ECO:0000256" key="4">
    <source>
        <dbReference type="ARBA" id="ARBA00022989"/>
    </source>
</evidence>
<evidence type="ECO:0000256" key="6">
    <source>
        <dbReference type="SAM" id="Phobius"/>
    </source>
</evidence>